<comment type="caution">
    <text evidence="3">The sequence shown here is derived from an EMBL/GenBank/DDBJ whole genome shotgun (WGS) entry which is preliminary data.</text>
</comment>
<name>I2GGS0_9BACT</name>
<evidence type="ECO:0000313" key="3">
    <source>
        <dbReference type="EMBL" id="CCH53095.1"/>
    </source>
</evidence>
<dbReference type="PANTHER" id="PTHR43760:SF1">
    <property type="entry name" value="ENDORIBONUCLEASE L-PSP_CHORISMATE MUTASE-LIKE DOMAIN-CONTAINING PROTEIN"/>
    <property type="match status" value="1"/>
</dbReference>
<feature type="signal peptide" evidence="1">
    <location>
        <begin position="1"/>
        <end position="26"/>
    </location>
</feature>
<sequence length="178" mass="18842">MNATNSYMKTIALLSLLAFSMGTTSAQSIEQTLTKMGITLFTPAKPMANYVKAVRTGNLLFLAGHVCTRADGSGITGKLGQDLTIEQGYEAARVATISLLSTLKAELGNLDRVKRIVKVTGFVNSTPDFGDQPKVVNGCSDLLVATFGERGKHARSAVGMGALPSNYAVEIELVVEVD</sequence>
<feature type="chain" id="PRO_5003658891" evidence="1">
    <location>
        <begin position="27"/>
        <end position="178"/>
    </location>
</feature>
<protein>
    <submittedName>
        <fullName evidence="3">Endoribonuclease L-PSP</fullName>
    </submittedName>
</protein>
<reference evidence="3 4" key="1">
    <citation type="journal article" date="2012" name="J. Bacteriol.">
        <title>Genome Sequence of the Filamentous Bacterium Fibrisoma limi BUZ 3T.</title>
        <authorList>
            <person name="Filippini M."/>
            <person name="Qi W."/>
            <person name="Jaenicke S."/>
            <person name="Goesmann A."/>
            <person name="Smits T.H."/>
            <person name="Bagheri H.C."/>
        </authorList>
    </citation>
    <scope>NUCLEOTIDE SEQUENCE [LARGE SCALE GENOMIC DNA]</scope>
    <source>
        <strain evidence="4">BUZ 3T</strain>
    </source>
</reference>
<dbReference type="EMBL" id="CAIT01000006">
    <property type="protein sequence ID" value="CCH53095.1"/>
    <property type="molecule type" value="Genomic_DNA"/>
</dbReference>
<dbReference type="eggNOG" id="COG0251">
    <property type="taxonomic scope" value="Bacteria"/>
</dbReference>
<gene>
    <name evidence="3" type="ORF">BN8_02159</name>
</gene>
<dbReference type="Proteomes" id="UP000009309">
    <property type="component" value="Unassembled WGS sequence"/>
</dbReference>
<dbReference type="STRING" id="1185876.BN8_02159"/>
<dbReference type="SUPFAM" id="SSF55298">
    <property type="entry name" value="YjgF-like"/>
    <property type="match status" value="1"/>
</dbReference>
<feature type="domain" description="Endoribonuclease L-PSP/chorismate mutase-like" evidence="2">
    <location>
        <begin position="33"/>
        <end position="173"/>
    </location>
</feature>
<evidence type="ECO:0000259" key="2">
    <source>
        <dbReference type="Pfam" id="PF14588"/>
    </source>
</evidence>
<dbReference type="InterPro" id="IPR035959">
    <property type="entry name" value="RutC-like_sf"/>
</dbReference>
<dbReference type="Gene3D" id="3.30.1330.40">
    <property type="entry name" value="RutC-like"/>
    <property type="match status" value="1"/>
</dbReference>
<accession>I2GGS0</accession>
<dbReference type="AlphaFoldDB" id="I2GGS0"/>
<keyword evidence="4" id="KW-1185">Reference proteome</keyword>
<dbReference type="CDD" id="cd02199">
    <property type="entry name" value="YjgF_YER057c_UK114_like_1"/>
    <property type="match status" value="1"/>
</dbReference>
<dbReference type="InterPro" id="IPR013813">
    <property type="entry name" value="Endoribo_LPSP/chorism_mut-like"/>
</dbReference>
<evidence type="ECO:0000313" key="4">
    <source>
        <dbReference type="Proteomes" id="UP000009309"/>
    </source>
</evidence>
<organism evidence="3 4">
    <name type="scientific">Fibrisoma limi BUZ 3</name>
    <dbReference type="NCBI Taxonomy" id="1185876"/>
    <lineage>
        <taxon>Bacteria</taxon>
        <taxon>Pseudomonadati</taxon>
        <taxon>Bacteroidota</taxon>
        <taxon>Cytophagia</taxon>
        <taxon>Cytophagales</taxon>
        <taxon>Spirosomataceae</taxon>
        <taxon>Fibrisoma</taxon>
    </lineage>
</organism>
<keyword evidence="1" id="KW-0732">Signal</keyword>
<evidence type="ECO:0000256" key="1">
    <source>
        <dbReference type="SAM" id="SignalP"/>
    </source>
</evidence>
<proteinExistence type="predicted"/>
<dbReference type="Pfam" id="PF14588">
    <property type="entry name" value="YjgF_endoribonc"/>
    <property type="match status" value="1"/>
</dbReference>
<dbReference type="PANTHER" id="PTHR43760">
    <property type="entry name" value="ENDORIBONUCLEASE-RELATED"/>
    <property type="match status" value="1"/>
</dbReference>